<keyword evidence="4" id="KW-0808">Transferase</keyword>
<gene>
    <name evidence="12" type="primary">LOC106806704</name>
</gene>
<evidence type="ECO:0000256" key="3">
    <source>
        <dbReference type="ARBA" id="ARBA00022576"/>
    </source>
</evidence>
<evidence type="ECO:0000256" key="1">
    <source>
        <dbReference type="ARBA" id="ARBA00001933"/>
    </source>
</evidence>
<evidence type="ECO:0000256" key="9">
    <source>
        <dbReference type="ARBA" id="ARBA00047412"/>
    </source>
</evidence>
<comment type="similarity">
    <text evidence="7">Belongs to the class-I pyridoxal-phosphate-dependent aminotransferase family. Alanine aminotransferase subfamily.</text>
</comment>
<dbReference type="Pfam" id="PF00155">
    <property type="entry name" value="Aminotran_1_2"/>
    <property type="match status" value="1"/>
</dbReference>
<dbReference type="Gene3D" id="3.40.640.10">
    <property type="entry name" value="Type I PLP-dependent aspartate aminotransferase-like (Major domain)"/>
    <property type="match status" value="1"/>
</dbReference>
<comment type="catalytic activity">
    <reaction evidence="9">
        <text>L-alanine + 2-oxoglutarate = pyruvate + L-glutamate</text>
        <dbReference type="Rhea" id="RHEA:19453"/>
        <dbReference type="ChEBI" id="CHEBI:15361"/>
        <dbReference type="ChEBI" id="CHEBI:16810"/>
        <dbReference type="ChEBI" id="CHEBI:29985"/>
        <dbReference type="ChEBI" id="CHEBI:57972"/>
        <dbReference type="EC" id="2.6.1.2"/>
    </reaction>
</comment>
<comment type="subunit">
    <text evidence="2">Homodimer.</text>
</comment>
<evidence type="ECO:0000313" key="11">
    <source>
        <dbReference type="Proteomes" id="UP000695022"/>
    </source>
</evidence>
<evidence type="ECO:0000256" key="7">
    <source>
        <dbReference type="ARBA" id="ARBA00025785"/>
    </source>
</evidence>
<comment type="pathway">
    <text evidence="6">Amino-acid degradation; L-alanine degradation via transaminase pathway; pyruvate from L-alanine: step 1/1.</text>
</comment>
<comment type="cofactor">
    <cofactor evidence="1">
        <name>pyridoxal 5'-phosphate</name>
        <dbReference type="ChEBI" id="CHEBI:597326"/>
    </cofactor>
</comment>
<dbReference type="InterPro" id="IPR015421">
    <property type="entry name" value="PyrdxlP-dep_Trfase_major"/>
</dbReference>
<accession>A0ABM1DW84</accession>
<keyword evidence="3" id="KW-0032">Aminotransferase</keyword>
<dbReference type="GeneID" id="106806704"/>
<evidence type="ECO:0000256" key="6">
    <source>
        <dbReference type="ARBA" id="ARBA00025708"/>
    </source>
</evidence>
<dbReference type="PANTHER" id="PTHR11751">
    <property type="entry name" value="ALANINE AMINOTRANSFERASE"/>
    <property type="match status" value="1"/>
</dbReference>
<keyword evidence="11" id="KW-1185">Reference proteome</keyword>
<dbReference type="PANTHER" id="PTHR11751:SF29">
    <property type="entry name" value="ALANINE TRANSAMINASE"/>
    <property type="match status" value="1"/>
</dbReference>
<evidence type="ECO:0000256" key="5">
    <source>
        <dbReference type="ARBA" id="ARBA00022898"/>
    </source>
</evidence>
<protein>
    <recommendedName>
        <fullName evidence="8">alanine transaminase</fullName>
        <ecNumber evidence="8">2.6.1.2</ecNumber>
    </recommendedName>
</protein>
<dbReference type="InterPro" id="IPR015424">
    <property type="entry name" value="PyrdxlP-dep_Trfase"/>
</dbReference>
<dbReference type="InterPro" id="IPR045088">
    <property type="entry name" value="ALAT1/2-like"/>
</dbReference>
<keyword evidence="5" id="KW-0663">Pyridoxal phosphate</keyword>
<evidence type="ECO:0000256" key="4">
    <source>
        <dbReference type="ARBA" id="ARBA00022679"/>
    </source>
</evidence>
<dbReference type="RefSeq" id="XP_014664205.1">
    <property type="nucleotide sequence ID" value="XM_014808719.1"/>
</dbReference>
<sequence length="89" mass="10088">VGYFLDEDTNWSLDIGELKRAVDAARKVCEPRALCVINPGNPTGQVLTRENIERTIKFAKEEKLLLCPMRSIKIISMHPIGNSIHLRRS</sequence>
<dbReference type="SUPFAM" id="SSF53383">
    <property type="entry name" value="PLP-dependent transferases"/>
    <property type="match status" value="1"/>
</dbReference>
<name>A0ABM1DW84_PRICU</name>
<evidence type="ECO:0000256" key="2">
    <source>
        <dbReference type="ARBA" id="ARBA00011738"/>
    </source>
</evidence>
<feature type="non-terminal residue" evidence="12">
    <location>
        <position position="1"/>
    </location>
</feature>
<evidence type="ECO:0000313" key="12">
    <source>
        <dbReference type="RefSeq" id="XP_014664205.1"/>
    </source>
</evidence>
<evidence type="ECO:0000259" key="10">
    <source>
        <dbReference type="Pfam" id="PF00155"/>
    </source>
</evidence>
<feature type="domain" description="Aminotransferase class I/classII large" evidence="10">
    <location>
        <begin position="5"/>
        <end position="66"/>
    </location>
</feature>
<dbReference type="Proteomes" id="UP000695022">
    <property type="component" value="Unplaced"/>
</dbReference>
<organism evidence="11 12">
    <name type="scientific">Priapulus caudatus</name>
    <name type="common">Priapulid worm</name>
    <dbReference type="NCBI Taxonomy" id="37621"/>
    <lineage>
        <taxon>Eukaryota</taxon>
        <taxon>Metazoa</taxon>
        <taxon>Ecdysozoa</taxon>
        <taxon>Scalidophora</taxon>
        <taxon>Priapulida</taxon>
        <taxon>Priapulimorpha</taxon>
        <taxon>Priapulimorphida</taxon>
        <taxon>Priapulidae</taxon>
        <taxon>Priapulus</taxon>
    </lineage>
</organism>
<reference evidence="12" key="1">
    <citation type="submission" date="2025-08" db="UniProtKB">
        <authorList>
            <consortium name="RefSeq"/>
        </authorList>
    </citation>
    <scope>IDENTIFICATION</scope>
</reference>
<dbReference type="EC" id="2.6.1.2" evidence="8"/>
<proteinExistence type="inferred from homology"/>
<evidence type="ECO:0000256" key="8">
    <source>
        <dbReference type="ARBA" id="ARBA00026106"/>
    </source>
</evidence>
<dbReference type="InterPro" id="IPR004839">
    <property type="entry name" value="Aminotransferase_I/II_large"/>
</dbReference>